<evidence type="ECO:0000313" key="1">
    <source>
        <dbReference type="EMBL" id="KAH7910446.1"/>
    </source>
</evidence>
<protein>
    <submittedName>
        <fullName evidence="1">Uncharacterized protein</fullName>
    </submittedName>
</protein>
<dbReference type="Proteomes" id="UP000790377">
    <property type="component" value="Unassembled WGS sequence"/>
</dbReference>
<organism evidence="1 2">
    <name type="scientific">Hygrophoropsis aurantiaca</name>
    <dbReference type="NCBI Taxonomy" id="72124"/>
    <lineage>
        <taxon>Eukaryota</taxon>
        <taxon>Fungi</taxon>
        <taxon>Dikarya</taxon>
        <taxon>Basidiomycota</taxon>
        <taxon>Agaricomycotina</taxon>
        <taxon>Agaricomycetes</taxon>
        <taxon>Agaricomycetidae</taxon>
        <taxon>Boletales</taxon>
        <taxon>Coniophorineae</taxon>
        <taxon>Hygrophoropsidaceae</taxon>
        <taxon>Hygrophoropsis</taxon>
    </lineage>
</organism>
<gene>
    <name evidence="1" type="ORF">BJ138DRAFT_1065179</name>
</gene>
<comment type="caution">
    <text evidence="1">The sequence shown here is derived from an EMBL/GenBank/DDBJ whole genome shotgun (WGS) entry which is preliminary data.</text>
</comment>
<reference evidence="1" key="1">
    <citation type="journal article" date="2021" name="New Phytol.">
        <title>Evolutionary innovations through gain and loss of genes in the ectomycorrhizal Boletales.</title>
        <authorList>
            <person name="Wu G."/>
            <person name="Miyauchi S."/>
            <person name="Morin E."/>
            <person name="Kuo A."/>
            <person name="Drula E."/>
            <person name="Varga T."/>
            <person name="Kohler A."/>
            <person name="Feng B."/>
            <person name="Cao Y."/>
            <person name="Lipzen A."/>
            <person name="Daum C."/>
            <person name="Hundley H."/>
            <person name="Pangilinan J."/>
            <person name="Johnson J."/>
            <person name="Barry K."/>
            <person name="LaButti K."/>
            <person name="Ng V."/>
            <person name="Ahrendt S."/>
            <person name="Min B."/>
            <person name="Choi I.G."/>
            <person name="Park H."/>
            <person name="Plett J.M."/>
            <person name="Magnuson J."/>
            <person name="Spatafora J.W."/>
            <person name="Nagy L.G."/>
            <person name="Henrissat B."/>
            <person name="Grigoriev I.V."/>
            <person name="Yang Z.L."/>
            <person name="Xu J."/>
            <person name="Martin F.M."/>
        </authorList>
    </citation>
    <scope>NUCLEOTIDE SEQUENCE</scope>
    <source>
        <strain evidence="1">ATCC 28755</strain>
    </source>
</reference>
<proteinExistence type="predicted"/>
<accession>A0ACB8AAD0</accession>
<keyword evidence="2" id="KW-1185">Reference proteome</keyword>
<name>A0ACB8AAD0_9AGAM</name>
<dbReference type="EMBL" id="MU267713">
    <property type="protein sequence ID" value="KAH7910446.1"/>
    <property type="molecule type" value="Genomic_DNA"/>
</dbReference>
<evidence type="ECO:0000313" key="2">
    <source>
        <dbReference type="Proteomes" id="UP000790377"/>
    </source>
</evidence>
<sequence length="1536" mass="172943">MSIADLGKYDVSEQTQAMKEKLSSQDTENAGLRSLLMKRDAELQDIKISMNETLHKLSVEADRALRLETSLSQRSEELKTERTNSHNAESALLAAQEKLQTEQRAARDLEAMLDTLSRNSDTINDQYAKVEREKRTLETRVRELETNLHHMSQTVPQIPRRAGRPRSSSASNLQVPVLEHELNDVKASLLQKDQRLRTTEDKLAQIQASFTQVENARIAADKLAQQRINELIANLEDKEEELKELKVTQGRDCSADREQELMERIEEDEAKIRALEAMLQRSADRPQAELDKVENRLRSEIEKVTLAEAQKLVLIREKEAALEESKESRKEVERLANALRHHEVSNIDKPCDTTMKDGTRTSQLQSSSQAYPLHHDERAPAEYIEVLLSAVERLRGERSDLKRALDFSETESRVIREGLSAELLTTRQQLIEIQRNVSLRNEVTQAKHQQSKQLQTTSAVFAITIGYLQSQILSLEHEILEAITSAKDLPSGESLRSREDEQASLQQLEELRTELGDTTQRLVRSEQQREELMTQITGLESDVCVLRNDVVLGTAAHKETRESLDRAEAQIAALSKSYQIIESERNSLNLQVNHLQSELTQAQDALSEAQYRIGSLQAQQLSSLSTAEVSLALREQIQELEDRVVRRTEQIGIHQHDIRRLETNLKLQEERIAEMMTELDVVGSQKEAMVEDCAEAREARDKAIQERELAEMEVERMEEQTECLTGGHHVELMTMVDLLSQAVSHSRQTTARLQQLVSRSLKTEDDAAKKISMLDATNTQLSEAMDQLNIEKQDIAARLTLMTSSLANNANVSRIHDVENRDLTIAFAAVQLALRESTRKRDALHKTTLSLQTQVSELRDELGLKMVEAQSSKEELQALQAQHSTLSSQLDSTAVEHRTQMQELEERLKEQGLQHTKALDVLTSTRNALEGQLGEAMNHAPHTGKSEELIDLEARLALANQQLLQTQERYETTARRLCQVEEEASRTTNDLQIHLDAVTSKLETQRELDAELAQVRADHSKELSSLQEELAVTRTDLADATQAIAKLEGLYQDAQTELVQNRQESAERSSLINEKHQKDLTALEDKLAHESQALHIRTEESAREFEELHSQLQMEIEARKCDQDEFNTRLETNAARLIEADRLLLNVRETLSDTQSELQHREDEIVGLQEEKRSLQTEVTAIRAEMQRLASLTRFLENQVKESETTSSSLKTALEQMRLNLAQSEKSGKAAEINLALQAAQHEQIISALRRELTSIRSQPNLQDIVSDLEEKNQELDDLLKSKCAEIEDYDDRILDSLKANKKLNMKVEVLTRKVQALQTKLASTKSPLQPSPSNEVIAGRPSVALGKTLPQLPAESGPMTRSALIPTPNPSIMARSKTPDLKSPPVMNARTPERKEMWEVASTSAGIKRRAPDDDEREGIPPEGHYHVTDSNLHRAITPRSRKVTLASQSGFTPVRKSSSRTILGLPSPGRRATTSVTGEQVISDVTNSPRSASAQARALVSTSKRSWLGKIKGGAAQTANRGWSGHSERLEDGR</sequence>